<evidence type="ECO:0000256" key="1">
    <source>
        <dbReference type="SAM" id="Phobius"/>
    </source>
</evidence>
<proteinExistence type="predicted"/>
<dbReference type="EMBL" id="JBHSFG010000087">
    <property type="protein sequence ID" value="MFC4470911.1"/>
    <property type="molecule type" value="Genomic_DNA"/>
</dbReference>
<dbReference type="Pfam" id="PF10823">
    <property type="entry name" value="DUF2568"/>
    <property type="match status" value="1"/>
</dbReference>
<evidence type="ECO:0000313" key="2">
    <source>
        <dbReference type="EMBL" id="MFC4470911.1"/>
    </source>
</evidence>
<gene>
    <name evidence="2" type="ORF">ACFPH6_41555</name>
</gene>
<sequence>MASIVLGLGAPLLAAVVWGAFAAPRASFALPLAGVLAVKALVFGAAVVALAAIGHRGLALWFGGVVVLDTWVVTVLRAAE</sequence>
<dbReference type="InterPro" id="IPR021214">
    <property type="entry name" value="DUF2568"/>
</dbReference>
<keyword evidence="1" id="KW-1133">Transmembrane helix</keyword>
<dbReference type="RefSeq" id="WP_386352364.1">
    <property type="nucleotide sequence ID" value="NZ_JBHSFG010000087.1"/>
</dbReference>
<feature type="transmembrane region" description="Helical" evidence="1">
    <location>
        <begin position="32"/>
        <end position="53"/>
    </location>
</feature>
<name>A0ABV8Z6A1_9ACTN</name>
<feature type="transmembrane region" description="Helical" evidence="1">
    <location>
        <begin position="60"/>
        <end position="79"/>
    </location>
</feature>
<accession>A0ABV8Z6A1</accession>
<keyword evidence="1" id="KW-0812">Transmembrane</keyword>
<dbReference type="Proteomes" id="UP001596012">
    <property type="component" value="Unassembled WGS sequence"/>
</dbReference>
<reference evidence="3" key="1">
    <citation type="journal article" date="2019" name="Int. J. Syst. Evol. Microbiol.">
        <title>The Global Catalogue of Microorganisms (GCM) 10K type strain sequencing project: providing services to taxonomists for standard genome sequencing and annotation.</title>
        <authorList>
            <consortium name="The Broad Institute Genomics Platform"/>
            <consortium name="The Broad Institute Genome Sequencing Center for Infectious Disease"/>
            <person name="Wu L."/>
            <person name="Ma J."/>
        </authorList>
    </citation>
    <scope>NUCLEOTIDE SEQUENCE [LARGE SCALE GENOMIC DNA]</scope>
    <source>
        <strain evidence="3">DT43</strain>
    </source>
</reference>
<organism evidence="2 3">
    <name type="scientific">Streptomyces xiangluensis</name>
    <dbReference type="NCBI Taxonomy" id="2665720"/>
    <lineage>
        <taxon>Bacteria</taxon>
        <taxon>Bacillati</taxon>
        <taxon>Actinomycetota</taxon>
        <taxon>Actinomycetes</taxon>
        <taxon>Kitasatosporales</taxon>
        <taxon>Streptomycetaceae</taxon>
        <taxon>Streptomyces</taxon>
    </lineage>
</organism>
<keyword evidence="1" id="KW-0472">Membrane</keyword>
<evidence type="ECO:0000313" key="3">
    <source>
        <dbReference type="Proteomes" id="UP001596012"/>
    </source>
</evidence>
<protein>
    <submittedName>
        <fullName evidence="2">YrdB family protein</fullName>
    </submittedName>
</protein>
<comment type="caution">
    <text evidence="2">The sequence shown here is derived from an EMBL/GenBank/DDBJ whole genome shotgun (WGS) entry which is preliminary data.</text>
</comment>
<keyword evidence="3" id="KW-1185">Reference proteome</keyword>